<dbReference type="PANTHER" id="PTHR28535:SF1">
    <property type="entry name" value="PROTEIN ZGRF1"/>
    <property type="match status" value="1"/>
</dbReference>
<evidence type="ECO:0000259" key="1">
    <source>
        <dbReference type="Pfam" id="PF10382"/>
    </source>
</evidence>
<dbReference type="InterPro" id="IPR018838">
    <property type="entry name" value="ZGRF1-like_N"/>
</dbReference>
<dbReference type="InterPro" id="IPR052800">
    <property type="entry name" value="DNA_Repair_Helicase_ZGRF1"/>
</dbReference>
<name>A0AAD1ZM73_9LAMI</name>
<keyword evidence="3" id="KW-1185">Reference proteome</keyword>
<feature type="domain" description="5'-3' DNA helicase ZGRF1-like N-terminal" evidence="1">
    <location>
        <begin position="2"/>
        <end position="74"/>
    </location>
</feature>
<feature type="domain" description="5'-3' DNA helicase ZGRF1-like N-terminal" evidence="1">
    <location>
        <begin position="159"/>
        <end position="235"/>
    </location>
</feature>
<evidence type="ECO:0000313" key="3">
    <source>
        <dbReference type="Proteomes" id="UP000834106"/>
    </source>
</evidence>
<organism evidence="2 3">
    <name type="scientific">Fraxinus pennsylvanica</name>
    <dbReference type="NCBI Taxonomy" id="56036"/>
    <lineage>
        <taxon>Eukaryota</taxon>
        <taxon>Viridiplantae</taxon>
        <taxon>Streptophyta</taxon>
        <taxon>Embryophyta</taxon>
        <taxon>Tracheophyta</taxon>
        <taxon>Spermatophyta</taxon>
        <taxon>Magnoliopsida</taxon>
        <taxon>eudicotyledons</taxon>
        <taxon>Gunneridae</taxon>
        <taxon>Pentapetalae</taxon>
        <taxon>asterids</taxon>
        <taxon>lamiids</taxon>
        <taxon>Lamiales</taxon>
        <taxon>Oleaceae</taxon>
        <taxon>Oleeae</taxon>
        <taxon>Fraxinus</taxon>
    </lineage>
</organism>
<reference evidence="2" key="1">
    <citation type="submission" date="2023-05" db="EMBL/GenBank/DDBJ databases">
        <authorList>
            <person name="Huff M."/>
        </authorList>
    </citation>
    <scope>NUCLEOTIDE SEQUENCE</scope>
</reference>
<protein>
    <recommendedName>
        <fullName evidence="1">5'-3' DNA helicase ZGRF1-like N-terminal domain-containing protein</fullName>
    </recommendedName>
</protein>
<sequence>MKRWSATYTKHVKQKRKVYHDGFLELQSSARKVMLYDECEKLLESSFVKKDDVIESGETLAFASHLVDIGDLYGDHKPVSGLSFQKKDEKVLEKLGSLHHNKFGHNSNSIDMKTNCGKKKARVINLSPSQKIIREYKKSETNKYCFSPSCSDMMKSSTTEWEVLYTTQIHQKAKKFHDGFLKLVVHGSQGRQVMLYDTTRRLLDNRFLKRDEIVSSGELLVFDCHLVDIGELEKDNKPPKDLAFRGINCEAVVKTETTYNQVSPTNGKFHAGRPQNKIFPGKCMVLNDRSSKIDDAKLSWTVSANKPRRAAHEILSNLRKSTSQENIVAVKRALMEEIDESQSSDVVHSNIKNQLQEQAHGCNGSVLKELNRKTISVDDCSAENFKSEAVNEDLPIVSEKVGDDDKRGESQTRTVRSHLRSGTTNCSTPILSLEGTDFIKSTSVSPAVESQELPALVLDIEGQTSFGSMPPNRSNKNLEIESRPQRISYEENATKIVPSVIPGLCSSQQAKLCEDNQVTAARFYEGASHVGTVATNGRIADDIYDVVPPKQDFNTIEMDDFPSFDLGI</sequence>
<accession>A0AAD1ZM73</accession>
<evidence type="ECO:0000313" key="2">
    <source>
        <dbReference type="EMBL" id="CAI9772100.1"/>
    </source>
</evidence>
<dbReference type="EMBL" id="OU503047">
    <property type="protein sequence ID" value="CAI9772100.1"/>
    <property type="molecule type" value="Genomic_DNA"/>
</dbReference>
<proteinExistence type="predicted"/>
<dbReference type="PANTHER" id="PTHR28535">
    <property type="entry name" value="ZINC FINGER GRF-TYPE CONTAINING 1"/>
    <property type="match status" value="1"/>
</dbReference>
<dbReference type="GO" id="GO:0006302">
    <property type="term" value="P:double-strand break repair"/>
    <property type="evidence" value="ECO:0007669"/>
    <property type="project" value="TreeGrafter"/>
</dbReference>
<dbReference type="AlphaFoldDB" id="A0AAD1ZM73"/>
<dbReference type="GO" id="GO:0005634">
    <property type="term" value="C:nucleus"/>
    <property type="evidence" value="ECO:0007669"/>
    <property type="project" value="TreeGrafter"/>
</dbReference>
<dbReference type="Proteomes" id="UP000834106">
    <property type="component" value="Chromosome 12"/>
</dbReference>
<dbReference type="Pfam" id="PF10382">
    <property type="entry name" value="ZGRF1-like_N"/>
    <property type="match status" value="2"/>
</dbReference>
<gene>
    <name evidence="2" type="ORF">FPE_LOCUS19530</name>
</gene>
<dbReference type="GO" id="GO:0035861">
    <property type="term" value="C:site of double-strand break"/>
    <property type="evidence" value="ECO:0007669"/>
    <property type="project" value="TreeGrafter"/>
</dbReference>